<accession>A0ACC2S7F9</accession>
<keyword evidence="2" id="KW-1185">Reference proteome</keyword>
<sequence length="161" mass="18403">MVQEAKSLSFSFYVLKYTGFLKEHALDFFCNPENASPTSEDAQQLYETVKLQGVNIKKKYISNFQYEFRAIPSYDFVAVVPIEAEKNYFRFLQLGDDLRNALIKGTFDAVDKALRQMSPSERKTSLTACAIGGYFYFKRTIKPTQFGVMSQAVKRALDKLA</sequence>
<evidence type="ECO:0000313" key="2">
    <source>
        <dbReference type="Proteomes" id="UP001165960"/>
    </source>
</evidence>
<comment type="caution">
    <text evidence="1">The sequence shown here is derived from an EMBL/GenBank/DDBJ whole genome shotgun (WGS) entry which is preliminary data.</text>
</comment>
<reference evidence="1" key="1">
    <citation type="submission" date="2022-04" db="EMBL/GenBank/DDBJ databases">
        <title>Genome of the entomopathogenic fungus Entomophthora muscae.</title>
        <authorList>
            <person name="Elya C."/>
            <person name="Lovett B.R."/>
            <person name="Lee E."/>
            <person name="Macias A.M."/>
            <person name="Hajek A.E."/>
            <person name="De Bivort B.L."/>
            <person name="Kasson M.T."/>
            <person name="De Fine Licht H.H."/>
            <person name="Stajich J.E."/>
        </authorList>
    </citation>
    <scope>NUCLEOTIDE SEQUENCE</scope>
    <source>
        <strain evidence="1">Berkeley</strain>
    </source>
</reference>
<dbReference type="Proteomes" id="UP001165960">
    <property type="component" value="Unassembled WGS sequence"/>
</dbReference>
<dbReference type="EMBL" id="QTSX02005732">
    <property type="protein sequence ID" value="KAJ9058265.1"/>
    <property type="molecule type" value="Genomic_DNA"/>
</dbReference>
<evidence type="ECO:0000313" key="1">
    <source>
        <dbReference type="EMBL" id="KAJ9058265.1"/>
    </source>
</evidence>
<gene>
    <name evidence="1" type="ORF">DSO57_1013955</name>
</gene>
<name>A0ACC2S7F9_9FUNG</name>
<proteinExistence type="predicted"/>
<organism evidence="1 2">
    <name type="scientific">Entomophthora muscae</name>
    <dbReference type="NCBI Taxonomy" id="34485"/>
    <lineage>
        <taxon>Eukaryota</taxon>
        <taxon>Fungi</taxon>
        <taxon>Fungi incertae sedis</taxon>
        <taxon>Zoopagomycota</taxon>
        <taxon>Entomophthoromycotina</taxon>
        <taxon>Entomophthoromycetes</taxon>
        <taxon>Entomophthorales</taxon>
        <taxon>Entomophthoraceae</taxon>
        <taxon>Entomophthora</taxon>
    </lineage>
</organism>
<protein>
    <submittedName>
        <fullName evidence="1">Uncharacterized protein</fullName>
    </submittedName>
</protein>